<dbReference type="EMBL" id="CP007155">
    <property type="protein sequence ID" value="AHH94522.1"/>
    <property type="molecule type" value="Genomic_DNA"/>
</dbReference>
<evidence type="ECO:0000313" key="2">
    <source>
        <dbReference type="Proteomes" id="UP000019225"/>
    </source>
</evidence>
<dbReference type="STRING" id="1449976.KALB_1149"/>
<sequence length="82" mass="9106">MPDDTDNRWLISCRDAAGRNRQLVIHVIDHIRIAVQVPAGECAFLLEQEADQVSRCLQLARARLSRSQASLPGRTSKGETHG</sequence>
<dbReference type="AlphaFoldDB" id="W5W109"/>
<accession>W5W109</accession>
<protein>
    <submittedName>
        <fullName evidence="1">Uncharacterized protein</fullName>
    </submittedName>
</protein>
<organism evidence="1 2">
    <name type="scientific">Kutzneria albida DSM 43870</name>
    <dbReference type="NCBI Taxonomy" id="1449976"/>
    <lineage>
        <taxon>Bacteria</taxon>
        <taxon>Bacillati</taxon>
        <taxon>Actinomycetota</taxon>
        <taxon>Actinomycetes</taxon>
        <taxon>Pseudonocardiales</taxon>
        <taxon>Pseudonocardiaceae</taxon>
        <taxon>Kutzneria</taxon>
    </lineage>
</organism>
<reference evidence="1 2" key="1">
    <citation type="journal article" date="2014" name="BMC Genomics">
        <title>Complete genome sequence of producer of the glycopeptide antibiotic Aculeximycin Kutzneria albida DSM 43870T, a representative of minor genus of Pseudonocardiaceae.</title>
        <authorList>
            <person name="Rebets Y."/>
            <person name="Tokovenko B."/>
            <person name="Lushchyk I."/>
            <person name="Ruckert C."/>
            <person name="Zaburannyi N."/>
            <person name="Bechthold A."/>
            <person name="Kalinowski J."/>
            <person name="Luzhetskyy A."/>
        </authorList>
    </citation>
    <scope>NUCLEOTIDE SEQUENCE [LARGE SCALE GENOMIC DNA]</scope>
    <source>
        <strain evidence="1">DSM 43870</strain>
    </source>
</reference>
<name>W5W109_9PSEU</name>
<dbReference type="RefSeq" id="WP_148309360.1">
    <property type="nucleotide sequence ID" value="NZ_CP007155.1"/>
</dbReference>
<keyword evidence="2" id="KW-1185">Reference proteome</keyword>
<dbReference type="OrthoDB" id="3697462at2"/>
<dbReference type="KEGG" id="kal:KALB_1149"/>
<evidence type="ECO:0000313" key="1">
    <source>
        <dbReference type="EMBL" id="AHH94522.1"/>
    </source>
</evidence>
<gene>
    <name evidence="1" type="ORF">KALB_1149</name>
</gene>
<dbReference type="HOGENOM" id="CLU_2553838_0_0_11"/>
<proteinExistence type="predicted"/>
<dbReference type="Proteomes" id="UP000019225">
    <property type="component" value="Chromosome"/>
</dbReference>